<evidence type="ECO:0000256" key="5">
    <source>
        <dbReference type="ARBA" id="ARBA00022741"/>
    </source>
</evidence>
<comment type="cofactor">
    <cofactor evidence="2">
        <name>Zn(2+)</name>
        <dbReference type="ChEBI" id="CHEBI:29105"/>
    </cofactor>
</comment>
<evidence type="ECO:0000259" key="17">
    <source>
        <dbReference type="PROSITE" id="PS51192"/>
    </source>
</evidence>
<dbReference type="GO" id="GO:0009378">
    <property type="term" value="F:four-way junction helicase activity"/>
    <property type="evidence" value="ECO:0007669"/>
    <property type="project" value="TreeGrafter"/>
</dbReference>
<dbReference type="PANTHER" id="PTHR13710:SF105">
    <property type="entry name" value="ATP-DEPENDENT DNA HELICASE Q1"/>
    <property type="match status" value="1"/>
</dbReference>
<dbReference type="GO" id="GO:0030894">
    <property type="term" value="C:replisome"/>
    <property type="evidence" value="ECO:0007669"/>
    <property type="project" value="TreeGrafter"/>
</dbReference>
<dbReference type="EC" id="5.6.2.4" evidence="12"/>
<dbReference type="SUPFAM" id="SSF52540">
    <property type="entry name" value="P-loop containing nucleoside triphosphate hydrolases"/>
    <property type="match status" value="1"/>
</dbReference>
<dbReference type="InterPro" id="IPR010997">
    <property type="entry name" value="HRDC-like_sf"/>
</dbReference>
<dbReference type="SUPFAM" id="SSF46785">
    <property type="entry name" value="Winged helix' DNA-binding domain"/>
    <property type="match status" value="1"/>
</dbReference>
<dbReference type="Gene3D" id="3.40.50.300">
    <property type="entry name" value="P-loop containing nucleotide triphosphate hydrolases"/>
    <property type="match status" value="2"/>
</dbReference>
<dbReference type="PROSITE" id="PS51192">
    <property type="entry name" value="HELICASE_ATP_BIND_1"/>
    <property type="match status" value="1"/>
</dbReference>
<feature type="domain" description="Helicase C-terminal" evidence="18">
    <location>
        <begin position="227"/>
        <end position="375"/>
    </location>
</feature>
<gene>
    <name evidence="19" type="ORF">SAMN04488068_2000</name>
</gene>
<evidence type="ECO:0000256" key="7">
    <source>
        <dbReference type="ARBA" id="ARBA00022806"/>
    </source>
</evidence>
<dbReference type="Pfam" id="PF16124">
    <property type="entry name" value="RecQ_Zn_bind"/>
    <property type="match status" value="1"/>
</dbReference>
<evidence type="ECO:0000313" key="19">
    <source>
        <dbReference type="EMBL" id="SHG96245.1"/>
    </source>
</evidence>
<dbReference type="Proteomes" id="UP000199758">
    <property type="component" value="Unassembled WGS sequence"/>
</dbReference>
<dbReference type="InterPro" id="IPR036390">
    <property type="entry name" value="WH_DNA-bd_sf"/>
</dbReference>
<dbReference type="SUPFAM" id="SSF47819">
    <property type="entry name" value="HRDC-like"/>
    <property type="match status" value="1"/>
</dbReference>
<evidence type="ECO:0000256" key="2">
    <source>
        <dbReference type="ARBA" id="ARBA00001947"/>
    </source>
</evidence>
<dbReference type="AlphaFoldDB" id="A0A1M5P3E6"/>
<dbReference type="GO" id="GO:0043138">
    <property type="term" value="F:3'-5' DNA helicase activity"/>
    <property type="evidence" value="ECO:0007669"/>
    <property type="project" value="UniProtKB-EC"/>
</dbReference>
<dbReference type="RefSeq" id="WP_072897057.1">
    <property type="nucleotide sequence ID" value="NZ_FQWZ01000004.1"/>
</dbReference>
<organism evidence="19 20">
    <name type="scientific">Hydrocarboniphaga daqingensis</name>
    <dbReference type="NCBI Taxonomy" id="490188"/>
    <lineage>
        <taxon>Bacteria</taxon>
        <taxon>Pseudomonadati</taxon>
        <taxon>Pseudomonadota</taxon>
        <taxon>Gammaproteobacteria</taxon>
        <taxon>Nevskiales</taxon>
        <taxon>Nevskiaceae</taxon>
        <taxon>Hydrocarboniphaga</taxon>
    </lineage>
</organism>
<dbReference type="InterPro" id="IPR032284">
    <property type="entry name" value="RecQ_Zn-bd"/>
</dbReference>
<dbReference type="Gene3D" id="1.10.150.80">
    <property type="entry name" value="HRDC domain"/>
    <property type="match status" value="1"/>
</dbReference>
<dbReference type="GO" id="GO:0046872">
    <property type="term" value="F:metal ion binding"/>
    <property type="evidence" value="ECO:0007669"/>
    <property type="project" value="UniProtKB-KW"/>
</dbReference>
<dbReference type="GO" id="GO:0005524">
    <property type="term" value="F:ATP binding"/>
    <property type="evidence" value="ECO:0007669"/>
    <property type="project" value="UniProtKB-KW"/>
</dbReference>
<feature type="domain" description="HRDC" evidence="16">
    <location>
        <begin position="560"/>
        <end position="633"/>
    </location>
</feature>
<dbReference type="InterPro" id="IPR001650">
    <property type="entry name" value="Helicase_C-like"/>
</dbReference>
<evidence type="ECO:0000256" key="9">
    <source>
        <dbReference type="ARBA" id="ARBA00023125"/>
    </source>
</evidence>
<dbReference type="Pfam" id="PF00570">
    <property type="entry name" value="HRDC"/>
    <property type="match status" value="1"/>
</dbReference>
<keyword evidence="8" id="KW-0067">ATP-binding</keyword>
<dbReference type="PANTHER" id="PTHR13710">
    <property type="entry name" value="DNA HELICASE RECQ FAMILY MEMBER"/>
    <property type="match status" value="1"/>
</dbReference>
<feature type="domain" description="Helicase ATP-binding" evidence="17">
    <location>
        <begin position="26"/>
        <end position="194"/>
    </location>
</feature>
<dbReference type="InterPro" id="IPR014001">
    <property type="entry name" value="Helicase_ATP-bd"/>
</dbReference>
<feature type="region of interest" description="Disordered" evidence="15">
    <location>
        <begin position="520"/>
        <end position="552"/>
    </location>
</feature>
<dbReference type="CDD" id="cd17920">
    <property type="entry name" value="DEXHc_RecQ"/>
    <property type="match status" value="1"/>
</dbReference>
<evidence type="ECO:0000256" key="14">
    <source>
        <dbReference type="ARBA" id="ARBA00044550"/>
    </source>
</evidence>
<evidence type="ECO:0000256" key="6">
    <source>
        <dbReference type="ARBA" id="ARBA00022801"/>
    </source>
</evidence>
<dbReference type="InterPro" id="IPR018982">
    <property type="entry name" value="RQC_domain"/>
</dbReference>
<dbReference type="SMART" id="SM00487">
    <property type="entry name" value="DEXDc"/>
    <property type="match status" value="1"/>
</dbReference>
<dbReference type="GO" id="GO:0043590">
    <property type="term" value="C:bacterial nucleoid"/>
    <property type="evidence" value="ECO:0007669"/>
    <property type="project" value="TreeGrafter"/>
</dbReference>
<dbReference type="InterPro" id="IPR002121">
    <property type="entry name" value="HRDC_dom"/>
</dbReference>
<dbReference type="OrthoDB" id="9760034at2"/>
<evidence type="ECO:0000256" key="12">
    <source>
        <dbReference type="ARBA" id="ARBA00034808"/>
    </source>
</evidence>
<dbReference type="GO" id="GO:0005737">
    <property type="term" value="C:cytoplasm"/>
    <property type="evidence" value="ECO:0007669"/>
    <property type="project" value="TreeGrafter"/>
</dbReference>
<evidence type="ECO:0000256" key="8">
    <source>
        <dbReference type="ARBA" id="ARBA00022840"/>
    </source>
</evidence>
<dbReference type="InterPro" id="IPR027417">
    <property type="entry name" value="P-loop_NTPase"/>
</dbReference>
<dbReference type="PROSITE" id="PS51194">
    <property type="entry name" value="HELICASE_CTER"/>
    <property type="match status" value="1"/>
</dbReference>
<dbReference type="SMART" id="SM00341">
    <property type="entry name" value="HRDC"/>
    <property type="match status" value="1"/>
</dbReference>
<name>A0A1M5P3E6_9GAMM</name>
<dbReference type="InterPro" id="IPR004589">
    <property type="entry name" value="DNA_helicase_ATP-dep_RecQ"/>
</dbReference>
<evidence type="ECO:0000256" key="4">
    <source>
        <dbReference type="ARBA" id="ARBA00022723"/>
    </source>
</evidence>
<dbReference type="GO" id="GO:0006310">
    <property type="term" value="P:DNA recombination"/>
    <property type="evidence" value="ECO:0007669"/>
    <property type="project" value="InterPro"/>
</dbReference>
<dbReference type="Pfam" id="PF09382">
    <property type="entry name" value="RQC"/>
    <property type="match status" value="1"/>
</dbReference>
<dbReference type="InterPro" id="IPR036388">
    <property type="entry name" value="WH-like_DNA-bd_sf"/>
</dbReference>
<dbReference type="GO" id="GO:0006260">
    <property type="term" value="P:DNA replication"/>
    <property type="evidence" value="ECO:0007669"/>
    <property type="project" value="InterPro"/>
</dbReference>
<protein>
    <recommendedName>
        <fullName evidence="13">ATP-dependent DNA helicase RecQ</fullName>
        <ecNumber evidence="12">5.6.2.4</ecNumber>
    </recommendedName>
    <alternativeName>
        <fullName evidence="14">DNA 3'-5' helicase RecQ</fullName>
    </alternativeName>
</protein>
<keyword evidence="4" id="KW-0479">Metal-binding</keyword>
<comment type="catalytic activity">
    <reaction evidence="11">
        <text>Couples ATP hydrolysis with the unwinding of duplex DNA by translocating in the 3'-5' direction.</text>
        <dbReference type="EC" id="5.6.2.4"/>
    </reaction>
</comment>
<comment type="similarity">
    <text evidence="3">Belongs to the helicase family. RecQ subfamily.</text>
</comment>
<reference evidence="19 20" key="1">
    <citation type="submission" date="2016-11" db="EMBL/GenBank/DDBJ databases">
        <authorList>
            <person name="Jaros S."/>
            <person name="Januszkiewicz K."/>
            <person name="Wedrychowicz H."/>
        </authorList>
    </citation>
    <scope>NUCLEOTIDE SEQUENCE [LARGE SCALE GENOMIC DNA]</scope>
    <source>
        <strain evidence="19 20">CGMCC 1.7049</strain>
    </source>
</reference>
<dbReference type="InterPro" id="IPR044876">
    <property type="entry name" value="HRDC_dom_sf"/>
</dbReference>
<comment type="cofactor">
    <cofactor evidence="1">
        <name>Mg(2+)</name>
        <dbReference type="ChEBI" id="CHEBI:18420"/>
    </cofactor>
</comment>
<proteinExistence type="inferred from homology"/>
<evidence type="ECO:0000256" key="11">
    <source>
        <dbReference type="ARBA" id="ARBA00034617"/>
    </source>
</evidence>
<evidence type="ECO:0000256" key="13">
    <source>
        <dbReference type="ARBA" id="ARBA00044535"/>
    </source>
</evidence>
<keyword evidence="9" id="KW-0238">DNA-binding</keyword>
<keyword evidence="10" id="KW-0413">Isomerase</keyword>
<dbReference type="GO" id="GO:0003677">
    <property type="term" value="F:DNA binding"/>
    <property type="evidence" value="ECO:0007669"/>
    <property type="project" value="UniProtKB-KW"/>
</dbReference>
<dbReference type="GO" id="GO:0016787">
    <property type="term" value="F:hydrolase activity"/>
    <property type="evidence" value="ECO:0007669"/>
    <property type="project" value="UniProtKB-KW"/>
</dbReference>
<dbReference type="SMART" id="SM00490">
    <property type="entry name" value="HELICc"/>
    <property type="match status" value="1"/>
</dbReference>
<evidence type="ECO:0000313" key="20">
    <source>
        <dbReference type="Proteomes" id="UP000199758"/>
    </source>
</evidence>
<dbReference type="NCBIfam" id="TIGR00614">
    <property type="entry name" value="recQ_fam"/>
    <property type="match status" value="1"/>
</dbReference>
<evidence type="ECO:0000256" key="1">
    <source>
        <dbReference type="ARBA" id="ARBA00001946"/>
    </source>
</evidence>
<dbReference type="STRING" id="490188.SAMN04488068_2000"/>
<dbReference type="EMBL" id="FQWZ01000004">
    <property type="protein sequence ID" value="SHG96245.1"/>
    <property type="molecule type" value="Genomic_DNA"/>
</dbReference>
<keyword evidence="5" id="KW-0547">Nucleotide-binding</keyword>
<evidence type="ECO:0000259" key="16">
    <source>
        <dbReference type="PROSITE" id="PS50967"/>
    </source>
</evidence>
<evidence type="ECO:0000256" key="15">
    <source>
        <dbReference type="SAM" id="MobiDB-lite"/>
    </source>
</evidence>
<evidence type="ECO:0000256" key="3">
    <source>
        <dbReference type="ARBA" id="ARBA00005446"/>
    </source>
</evidence>
<sequence length="633" mass="68893">MAASTLDQALAQLGYDAFRPGQREAIDILMQGGRALLVAPTGGGKSLCYQLPALLLPGTTLVISPLIALMQDQVAGLTARGIPATFFASTLDAAEARLRLDGLMRGAYKLAYIAPERLALPGFRDRLMKLGCPLVAVDEAHCISEWGHDFRPEYGQIGELLRELNPPRVLACTATATPIVRDEILVRLGLPADTPQLLRGFARPNLALRAAEISGPRERAARVDAVLAETLFAPGAGRGSAIVYTPTRRLAEEESQRLAAAGWRATAYHAGLSGELRALAQAAFTEGRAEIVCATNAFGMGIDRGDVRAVVHLGPPGSIEAYYQEVGRAGRDGGNAVGLMCWQQSDLPLRRRLLESPGSDFTPDPDVIEHKWNLFLELIRWADGAACRHDAILRYFGDEAETLHGCGRCDVCLALGSVDEVSVEEATQLARKLLSGIARVQNRYGLKQAVRLLRGESEDRLERDGLTRVATFGLLRDRSEAWIQRALSRCVTAGWIGFSGDQHPVVRLTDDGVAIMRGQRSARWLPPPDAERSAASNGGARGGRSGRPSRAVAMDEEPLDSIEALIFESLRELRLDLAKSEGVPAYVIAHDRTLRELARLRPRDEDELRAVPGFGERRVERYGEAFLDVLGRR</sequence>
<keyword evidence="6" id="KW-0378">Hydrolase</keyword>
<dbReference type="PROSITE" id="PS50967">
    <property type="entry name" value="HRDC"/>
    <property type="match status" value="1"/>
</dbReference>
<dbReference type="SMART" id="SM00956">
    <property type="entry name" value="RQC"/>
    <property type="match status" value="1"/>
</dbReference>
<evidence type="ECO:0000259" key="18">
    <source>
        <dbReference type="PROSITE" id="PS51194"/>
    </source>
</evidence>
<keyword evidence="20" id="KW-1185">Reference proteome</keyword>
<dbReference type="Gene3D" id="1.10.10.10">
    <property type="entry name" value="Winged helix-like DNA-binding domain superfamily/Winged helix DNA-binding domain"/>
    <property type="match status" value="1"/>
</dbReference>
<dbReference type="InterPro" id="IPR011545">
    <property type="entry name" value="DEAD/DEAH_box_helicase_dom"/>
</dbReference>
<dbReference type="Pfam" id="PF00270">
    <property type="entry name" value="DEAD"/>
    <property type="match status" value="1"/>
</dbReference>
<keyword evidence="7 19" id="KW-0347">Helicase</keyword>
<accession>A0A1M5P3E6</accession>
<dbReference type="GO" id="GO:0006281">
    <property type="term" value="P:DNA repair"/>
    <property type="evidence" value="ECO:0007669"/>
    <property type="project" value="InterPro"/>
</dbReference>
<dbReference type="Pfam" id="PF00271">
    <property type="entry name" value="Helicase_C"/>
    <property type="match status" value="1"/>
</dbReference>
<evidence type="ECO:0000256" key="10">
    <source>
        <dbReference type="ARBA" id="ARBA00023235"/>
    </source>
</evidence>